<gene>
    <name evidence="2" type="primary">yuzL</name>
    <name evidence="2" type="ORF">AM1BK_11570</name>
</gene>
<sequence>MNEVMMMARMKKNPSKAGVSAASVKGNAGPGREASGIDKQNSQNSQYKKD</sequence>
<dbReference type="Proteomes" id="UP000637074">
    <property type="component" value="Unassembled WGS sequence"/>
</dbReference>
<dbReference type="Pfam" id="PF14115">
    <property type="entry name" value="YuzL"/>
    <property type="match status" value="1"/>
</dbReference>
<name>A0ABQ3MZ94_9BACI</name>
<evidence type="ECO:0008006" key="4">
    <source>
        <dbReference type="Google" id="ProtNLM"/>
    </source>
</evidence>
<comment type="caution">
    <text evidence="2">The sequence shown here is derived from an EMBL/GenBank/DDBJ whole genome shotgun (WGS) entry which is preliminary data.</text>
</comment>
<protein>
    <recommendedName>
        <fullName evidence="4">YuzL family protein</fullName>
    </recommendedName>
</protein>
<dbReference type="InterPro" id="IPR025625">
    <property type="entry name" value="YuzL"/>
</dbReference>
<feature type="compositionally biased region" description="Polar residues" evidence="1">
    <location>
        <begin position="38"/>
        <end position="50"/>
    </location>
</feature>
<evidence type="ECO:0000256" key="1">
    <source>
        <dbReference type="SAM" id="MobiDB-lite"/>
    </source>
</evidence>
<reference evidence="2 3" key="1">
    <citation type="journal article" date="2022" name="Int. J. Syst. Evol. Microbiol.">
        <title>Neobacillus kokaensis sp. nov., isolated from soil.</title>
        <authorList>
            <person name="Yuki K."/>
            <person name="Matsubara H."/>
            <person name="Yamaguchi S."/>
        </authorList>
    </citation>
    <scope>NUCLEOTIDE SEQUENCE [LARGE SCALE GENOMIC DNA]</scope>
    <source>
        <strain evidence="2 3">LOB 377</strain>
    </source>
</reference>
<proteinExistence type="predicted"/>
<evidence type="ECO:0000313" key="3">
    <source>
        <dbReference type="Proteomes" id="UP000637074"/>
    </source>
</evidence>
<organism evidence="2 3">
    <name type="scientific">Neobacillus kokaensis</name>
    <dbReference type="NCBI Taxonomy" id="2759023"/>
    <lineage>
        <taxon>Bacteria</taxon>
        <taxon>Bacillati</taxon>
        <taxon>Bacillota</taxon>
        <taxon>Bacilli</taxon>
        <taxon>Bacillales</taxon>
        <taxon>Bacillaceae</taxon>
        <taxon>Neobacillus</taxon>
    </lineage>
</organism>
<keyword evidence="3" id="KW-1185">Reference proteome</keyword>
<evidence type="ECO:0000313" key="2">
    <source>
        <dbReference type="EMBL" id="GHH97614.1"/>
    </source>
</evidence>
<feature type="region of interest" description="Disordered" evidence="1">
    <location>
        <begin position="1"/>
        <end position="50"/>
    </location>
</feature>
<accession>A0ABQ3MZ94</accession>
<dbReference type="EMBL" id="BNDS01000003">
    <property type="protein sequence ID" value="GHH97614.1"/>
    <property type="molecule type" value="Genomic_DNA"/>
</dbReference>